<dbReference type="Pfam" id="PF00842">
    <property type="entry name" value="Ala_racemase_C"/>
    <property type="match status" value="1"/>
</dbReference>
<name>A0A7S2LWB1_9STRA</name>
<dbReference type="GO" id="GO:0008784">
    <property type="term" value="F:alanine racemase activity"/>
    <property type="evidence" value="ECO:0007669"/>
    <property type="project" value="TreeGrafter"/>
</dbReference>
<dbReference type="SUPFAM" id="SSF51419">
    <property type="entry name" value="PLP-binding barrel"/>
    <property type="match status" value="2"/>
</dbReference>
<evidence type="ECO:0000256" key="2">
    <source>
        <dbReference type="ARBA" id="ARBA00022898"/>
    </source>
</evidence>
<evidence type="ECO:0000256" key="4">
    <source>
        <dbReference type="SAM" id="MobiDB-lite"/>
    </source>
</evidence>
<dbReference type="GO" id="GO:0005829">
    <property type="term" value="C:cytosol"/>
    <property type="evidence" value="ECO:0007669"/>
    <property type="project" value="TreeGrafter"/>
</dbReference>
<dbReference type="AlphaFoldDB" id="A0A7S2LWB1"/>
<keyword evidence="3" id="KW-0413">Isomerase</keyword>
<proteinExistence type="predicted"/>
<keyword evidence="2" id="KW-0663">Pyridoxal phosphate</keyword>
<evidence type="ECO:0000256" key="1">
    <source>
        <dbReference type="ARBA" id="ARBA00001933"/>
    </source>
</evidence>
<dbReference type="InterPro" id="IPR011079">
    <property type="entry name" value="Ala_racemase_C"/>
</dbReference>
<dbReference type="GO" id="GO:0030170">
    <property type="term" value="F:pyridoxal phosphate binding"/>
    <property type="evidence" value="ECO:0007669"/>
    <property type="project" value="TreeGrafter"/>
</dbReference>
<dbReference type="Pfam" id="PF01168">
    <property type="entry name" value="Ala_racemase_N"/>
    <property type="match status" value="2"/>
</dbReference>
<feature type="region of interest" description="Disordered" evidence="4">
    <location>
        <begin position="188"/>
        <end position="214"/>
    </location>
</feature>
<dbReference type="PROSITE" id="PS00395">
    <property type="entry name" value="ALANINE_RACEMASE"/>
    <property type="match status" value="1"/>
</dbReference>
<gene>
    <name evidence="6" type="ORF">LDAN0321_LOCUS21698</name>
</gene>
<reference evidence="6" key="1">
    <citation type="submission" date="2021-01" db="EMBL/GenBank/DDBJ databases">
        <authorList>
            <person name="Corre E."/>
            <person name="Pelletier E."/>
            <person name="Niang G."/>
            <person name="Scheremetjew M."/>
            <person name="Finn R."/>
            <person name="Kale V."/>
            <person name="Holt S."/>
            <person name="Cochrane G."/>
            <person name="Meng A."/>
            <person name="Brown T."/>
            <person name="Cohen L."/>
        </authorList>
    </citation>
    <scope>NUCLEOTIDE SEQUENCE</scope>
    <source>
        <strain evidence="6">B650</strain>
    </source>
</reference>
<dbReference type="PANTHER" id="PTHR30511:SF0">
    <property type="entry name" value="ALANINE RACEMASE, CATABOLIC-RELATED"/>
    <property type="match status" value="1"/>
</dbReference>
<dbReference type="Gene3D" id="3.20.20.10">
    <property type="entry name" value="Alanine racemase"/>
    <property type="match status" value="2"/>
</dbReference>
<dbReference type="InterPro" id="IPR000821">
    <property type="entry name" value="Ala_racemase"/>
</dbReference>
<comment type="cofactor">
    <cofactor evidence="1">
        <name>pyridoxal 5'-phosphate</name>
        <dbReference type="ChEBI" id="CHEBI:597326"/>
    </cofactor>
</comment>
<organism evidence="6">
    <name type="scientific">Leptocylindrus danicus</name>
    <dbReference type="NCBI Taxonomy" id="163516"/>
    <lineage>
        <taxon>Eukaryota</taxon>
        <taxon>Sar</taxon>
        <taxon>Stramenopiles</taxon>
        <taxon>Ochrophyta</taxon>
        <taxon>Bacillariophyta</taxon>
        <taxon>Coscinodiscophyceae</taxon>
        <taxon>Chaetocerotophycidae</taxon>
        <taxon>Leptocylindrales</taxon>
        <taxon>Leptocylindraceae</taxon>
        <taxon>Leptocylindrus</taxon>
    </lineage>
</organism>
<dbReference type="InterPro" id="IPR020622">
    <property type="entry name" value="Ala_racemase_pyridoxalP-BS"/>
</dbReference>
<evidence type="ECO:0000259" key="5">
    <source>
        <dbReference type="SMART" id="SM01005"/>
    </source>
</evidence>
<dbReference type="Gene3D" id="2.40.37.10">
    <property type="entry name" value="Lyase, Ornithine Decarboxylase, Chain A, domain 1"/>
    <property type="match status" value="1"/>
</dbReference>
<sequence length="699" mass="75486">MMMNGSNNNNTAVSSDAKDEDIRAVHRIRLSAIRHNFGVVEQAAASQKCSVITVVKADAYGHGARLTARHLVDRCGASAFAVATLEEAIWIRKEFPLPQHANIRIMVLGPPVNVPRCFDQYLHHGIEVMVSGMEVAEALWQWSRDVEGIKLSMVESSASESKEQALADVQGVSEAVAMRSVMLQNNNGINVHRSSSSNDDDPIIKSPMGEQHEIDDDISDNKAEIVRRTSDDADAAAGDVITTTAVADAVLLKNVGQQQPVQQQQMNMNVIVNKPPTVACSATLSHTSGQHLANEVRNILLQQKTYQKQASVAANAMAAAETESLSSVPRATSPSVSSHAGSSLDGSVLAVPSMDTAPVVKASPTVGVSCFKGIEDVARGSRMSQKREERKVLMNGGPDSSAATACFTQKGVQHRRKLRWHALVDSGMGRLGFKTDIAVDASVDLVRKLYLMEVERDAPIEFFGMVTHMADANEGSKFTSTQMKKFVCLLEQVRKADVPVPTCSTDNSSALLTINLKHFDPEFLKQDQADTRGFVRCGGAIYGQRPAFKQLRAVSTLAARIRHVATVKPGDSVGYDRSYVAHSETRIATVSIGFADGYPRELGNGVGRVSIRGATFPVAGNVCMDMLMVDLGNVDDEDNDIGSKVQVNDEAILWGPDTDDPENAGLVRLQDLASKLKTTQSALTCGLDLVRVKRVLVEN</sequence>
<dbReference type="EMBL" id="HBGY01034502">
    <property type="protein sequence ID" value="CAD9616208.1"/>
    <property type="molecule type" value="Transcribed_RNA"/>
</dbReference>
<dbReference type="SMART" id="SM01005">
    <property type="entry name" value="Ala_racemase_C"/>
    <property type="match status" value="1"/>
</dbReference>
<feature type="compositionally biased region" description="Polar residues" evidence="4">
    <location>
        <begin position="188"/>
        <end position="197"/>
    </location>
</feature>
<dbReference type="SUPFAM" id="SSF50621">
    <property type="entry name" value="Alanine racemase C-terminal domain-like"/>
    <property type="match status" value="1"/>
</dbReference>
<dbReference type="PANTHER" id="PTHR30511">
    <property type="entry name" value="ALANINE RACEMASE"/>
    <property type="match status" value="1"/>
</dbReference>
<dbReference type="InterPro" id="IPR009006">
    <property type="entry name" value="Ala_racemase/Decarboxylase_C"/>
</dbReference>
<feature type="domain" description="Alanine racemase C-terminal" evidence="5">
    <location>
        <begin position="554"/>
        <end position="697"/>
    </location>
</feature>
<dbReference type="InterPro" id="IPR001608">
    <property type="entry name" value="Ala_racemase_N"/>
</dbReference>
<evidence type="ECO:0000256" key="3">
    <source>
        <dbReference type="ARBA" id="ARBA00023235"/>
    </source>
</evidence>
<protein>
    <recommendedName>
        <fullName evidence="5">Alanine racemase C-terminal domain-containing protein</fullName>
    </recommendedName>
</protein>
<evidence type="ECO:0000313" key="6">
    <source>
        <dbReference type="EMBL" id="CAD9616208.1"/>
    </source>
</evidence>
<feature type="region of interest" description="Disordered" evidence="4">
    <location>
        <begin position="323"/>
        <end position="343"/>
    </location>
</feature>
<accession>A0A7S2LWB1</accession>
<dbReference type="InterPro" id="IPR029066">
    <property type="entry name" value="PLP-binding_barrel"/>
</dbReference>